<protein>
    <recommendedName>
        <fullName evidence="2">7TM GPCR serpentine receptor class x (Srx) domain-containing protein</fullName>
    </recommendedName>
</protein>
<proteinExistence type="predicted"/>
<accession>A0AAE9EZN2</accession>
<evidence type="ECO:0000259" key="2">
    <source>
        <dbReference type="Pfam" id="PF10328"/>
    </source>
</evidence>
<dbReference type="InterPro" id="IPR019430">
    <property type="entry name" value="7TM_GPCR_serpentine_rcpt_Srx"/>
</dbReference>
<feature type="transmembrane region" description="Helical" evidence="1">
    <location>
        <begin position="129"/>
        <end position="148"/>
    </location>
</feature>
<keyword evidence="1" id="KW-0812">Transmembrane</keyword>
<feature type="transmembrane region" description="Helical" evidence="1">
    <location>
        <begin position="54"/>
        <end position="73"/>
    </location>
</feature>
<feature type="transmembrane region" description="Helical" evidence="1">
    <location>
        <begin position="174"/>
        <end position="201"/>
    </location>
</feature>
<evidence type="ECO:0000313" key="4">
    <source>
        <dbReference type="Proteomes" id="UP000829354"/>
    </source>
</evidence>
<organism evidence="3 4">
    <name type="scientific">Caenorhabditis briggsae</name>
    <dbReference type="NCBI Taxonomy" id="6238"/>
    <lineage>
        <taxon>Eukaryota</taxon>
        <taxon>Metazoa</taxon>
        <taxon>Ecdysozoa</taxon>
        <taxon>Nematoda</taxon>
        <taxon>Chromadorea</taxon>
        <taxon>Rhabditida</taxon>
        <taxon>Rhabditina</taxon>
        <taxon>Rhabditomorpha</taxon>
        <taxon>Rhabditoidea</taxon>
        <taxon>Rhabditidae</taxon>
        <taxon>Peloderinae</taxon>
        <taxon>Caenorhabditis</taxon>
    </lineage>
</organism>
<reference evidence="3 4" key="1">
    <citation type="submission" date="2022-04" db="EMBL/GenBank/DDBJ databases">
        <title>Chromosome-level reference genomes for two strains of Caenorhabditis briggsae: an improved platform for comparative genomics.</title>
        <authorList>
            <person name="Stevens L."/>
            <person name="Andersen E."/>
        </authorList>
    </citation>
    <scope>NUCLEOTIDE SEQUENCE [LARGE SCALE GENOMIC DNA]</scope>
    <source>
        <strain evidence="3">VX34</strain>
        <tissue evidence="3">Whole-organism</tissue>
    </source>
</reference>
<feature type="domain" description="7TM GPCR serpentine receptor class x (Srx)" evidence="2">
    <location>
        <begin position="18"/>
        <end position="278"/>
    </location>
</feature>
<feature type="transmembrane region" description="Helical" evidence="1">
    <location>
        <begin position="222"/>
        <end position="247"/>
    </location>
</feature>
<keyword evidence="4" id="KW-1185">Reference proteome</keyword>
<dbReference type="PANTHER" id="PTHR46611">
    <property type="entry name" value="SERPENTINE RECEPTOR, CLASS X-RELATED"/>
    <property type="match status" value="1"/>
</dbReference>
<sequence length="302" mass="34482">MPEDVDFPLPYLATSILFMVSTFGFVISFYLLVKFLTRKGRLSSFQKLCLAKTFPNVIVCSSFLLWVIPLSIIQPLEVSRLPNVVVGQVAGAGAYIMGLLIQLCMSANRCFILYFPLKNYIVDKRSSTNLAISVAIIVSIIFTCVGLPDECGYIYDPKVFTWTSESYSCAEFQLNVLLCSVFTLAIMSNSLNFITAMKLLFCNSFELGMSQAYTSRRRRRRVMMFIQNVVQDCLHMVDLINCIYISLLSNDLWFQFTFLTLSFVLIYALDGLVMFHFHPKLQPKFMRRRQTSIACKPVFTVL</sequence>
<feature type="transmembrane region" description="Helical" evidence="1">
    <location>
        <begin position="253"/>
        <end position="277"/>
    </location>
</feature>
<dbReference type="AlphaFoldDB" id="A0AAE9EZN2"/>
<evidence type="ECO:0000313" key="3">
    <source>
        <dbReference type="EMBL" id="UMM31608.1"/>
    </source>
</evidence>
<feature type="transmembrane region" description="Helical" evidence="1">
    <location>
        <begin position="12"/>
        <end position="33"/>
    </location>
</feature>
<name>A0AAE9EZN2_CAEBR</name>
<keyword evidence="1" id="KW-0472">Membrane</keyword>
<dbReference type="EMBL" id="CP092624">
    <property type="protein sequence ID" value="UMM31608.1"/>
    <property type="molecule type" value="Genomic_DNA"/>
</dbReference>
<gene>
    <name evidence="3" type="ORF">L5515_005734</name>
</gene>
<feature type="transmembrane region" description="Helical" evidence="1">
    <location>
        <begin position="93"/>
        <end position="117"/>
    </location>
</feature>
<dbReference type="Proteomes" id="UP000829354">
    <property type="component" value="Chromosome V"/>
</dbReference>
<dbReference type="Pfam" id="PF10328">
    <property type="entry name" value="7TM_GPCR_Srx"/>
    <property type="match status" value="1"/>
</dbReference>
<evidence type="ECO:0000256" key="1">
    <source>
        <dbReference type="SAM" id="Phobius"/>
    </source>
</evidence>
<dbReference type="PANTHER" id="PTHR46611:SF3">
    <property type="entry name" value="7TM GPCR SERPENTINE RECEPTOR CLASS X (SRX) DOMAIN-CONTAINING PROTEIN"/>
    <property type="match status" value="1"/>
</dbReference>
<keyword evidence="1" id="KW-1133">Transmembrane helix</keyword>